<dbReference type="STRING" id="35608.A0A2U1PU16"/>
<evidence type="ECO:0000313" key="6">
    <source>
        <dbReference type="EMBL" id="PWA89202.1"/>
    </source>
</evidence>
<dbReference type="SMART" id="SM00249">
    <property type="entry name" value="PHD"/>
    <property type="match status" value="3"/>
</dbReference>
<feature type="domain" description="Phorbol-ester/DAG-type" evidence="5">
    <location>
        <begin position="394"/>
        <end position="452"/>
    </location>
</feature>
<dbReference type="Gene3D" id="3.30.60.20">
    <property type="match status" value="1"/>
</dbReference>
<dbReference type="InterPro" id="IPR046349">
    <property type="entry name" value="C1-like_sf"/>
</dbReference>
<name>A0A2U1PU16_ARTAN</name>
<keyword evidence="7" id="KW-1185">Reference proteome</keyword>
<dbReference type="SUPFAM" id="SSF57889">
    <property type="entry name" value="Cysteine-rich domain"/>
    <property type="match status" value="4"/>
</dbReference>
<gene>
    <name evidence="6" type="ORF">CTI12_AA106790</name>
</gene>
<dbReference type="GO" id="GO:0008270">
    <property type="term" value="F:zinc ion binding"/>
    <property type="evidence" value="ECO:0007669"/>
    <property type="project" value="UniProtKB-KW"/>
</dbReference>
<proteinExistence type="predicted"/>
<dbReference type="PANTHER" id="PTHR32410:SF216">
    <property type="entry name" value="PHORBOL-ESTER_DAG-TYPE DOMAIN-CONTAINING PROTEIN"/>
    <property type="match status" value="1"/>
</dbReference>
<dbReference type="InterPro" id="IPR001965">
    <property type="entry name" value="Znf_PHD"/>
</dbReference>
<feature type="domain" description="Phorbol-ester/DAG-type" evidence="5">
    <location>
        <begin position="342"/>
        <end position="393"/>
    </location>
</feature>
<protein>
    <submittedName>
        <fullName evidence="6">Zinc finger, PHD-type</fullName>
    </submittedName>
</protein>
<keyword evidence="3" id="KW-0863">Zinc-finger</keyword>
<dbReference type="PANTHER" id="PTHR32410">
    <property type="entry name" value="CYSTEINE/HISTIDINE-RICH C1 DOMAIN FAMILY PROTEIN"/>
    <property type="match status" value="1"/>
</dbReference>
<dbReference type="InterPro" id="IPR004146">
    <property type="entry name" value="DC1"/>
</dbReference>
<evidence type="ECO:0000313" key="7">
    <source>
        <dbReference type="Proteomes" id="UP000245207"/>
    </source>
</evidence>
<evidence type="ECO:0000256" key="3">
    <source>
        <dbReference type="ARBA" id="ARBA00022771"/>
    </source>
</evidence>
<evidence type="ECO:0000256" key="4">
    <source>
        <dbReference type="ARBA" id="ARBA00022833"/>
    </source>
</evidence>
<comment type="caution">
    <text evidence="6">The sequence shown here is derived from an EMBL/GenBank/DDBJ whole genome shotgun (WGS) entry which is preliminary data.</text>
</comment>
<dbReference type="PROSITE" id="PS50081">
    <property type="entry name" value="ZF_DAG_PE_2"/>
    <property type="match status" value="2"/>
</dbReference>
<dbReference type="EMBL" id="PKPP01000739">
    <property type="protein sequence ID" value="PWA89202.1"/>
    <property type="molecule type" value="Genomic_DNA"/>
</dbReference>
<sequence length="528" mass="62104">MFYNYHCSNCKFTMDIICATASQQKIDHPSHPHPLQRITKPIVSRCNACFCDHKGTFYQCTTCSGFMIHLNCALLPAQLQIQRFTDNTFSHSHLLTLAYSFPYDEQKSKFFPRCKVCAERFYYFKWIYKCDKCRYYVHADCVTSKKEPFMSILMSAGLGKIYKNFKDEDHPNLLKCPFPDESCGLIKHHFINHEEFFMEGNNERMLNHESHPHQLIRFDTHSSLREKSVSLHDPMKRSQLLCDGCVKPVTTLPFYKCSRSCDFVLHEWCVRLPSKIQNHPFHPNHTLVLLPKHRWTLADVFSCDICSLPSNGFVYICPRCYFRIDINCAFIPEKITHEAHPNHLLSRMDASVNKADRYCKACRYNFDKSMGFHCRSCDFYLHTRCALLLPSEIIHKFNKHPLTLRYEPVENHLSEYFCEICEEQMWERQWFYHCTTCAESMHTACAPIKHECKQAIIRKYMMPVFDFINVKFGGTHEIGSHPHRVSFIQGTTYHGCCARCGEMIFKCLECKFAIHYMCVVGWGKRIWN</sequence>
<keyword evidence="4" id="KW-0862">Zinc</keyword>
<keyword evidence="1" id="KW-0479">Metal-binding</keyword>
<reference evidence="6 7" key="1">
    <citation type="journal article" date="2018" name="Mol. Plant">
        <title>The genome of Artemisia annua provides insight into the evolution of Asteraceae family and artemisinin biosynthesis.</title>
        <authorList>
            <person name="Shen Q."/>
            <person name="Zhang L."/>
            <person name="Liao Z."/>
            <person name="Wang S."/>
            <person name="Yan T."/>
            <person name="Shi P."/>
            <person name="Liu M."/>
            <person name="Fu X."/>
            <person name="Pan Q."/>
            <person name="Wang Y."/>
            <person name="Lv Z."/>
            <person name="Lu X."/>
            <person name="Zhang F."/>
            <person name="Jiang W."/>
            <person name="Ma Y."/>
            <person name="Chen M."/>
            <person name="Hao X."/>
            <person name="Li L."/>
            <person name="Tang Y."/>
            <person name="Lv G."/>
            <person name="Zhou Y."/>
            <person name="Sun X."/>
            <person name="Brodelius P.E."/>
            <person name="Rose J.K.C."/>
            <person name="Tang K."/>
        </authorList>
    </citation>
    <scope>NUCLEOTIDE SEQUENCE [LARGE SCALE GENOMIC DNA]</scope>
    <source>
        <strain evidence="7">cv. Huhao1</strain>
        <tissue evidence="6">Leaf</tissue>
    </source>
</reference>
<organism evidence="6 7">
    <name type="scientific">Artemisia annua</name>
    <name type="common">Sweet wormwood</name>
    <dbReference type="NCBI Taxonomy" id="35608"/>
    <lineage>
        <taxon>Eukaryota</taxon>
        <taxon>Viridiplantae</taxon>
        <taxon>Streptophyta</taxon>
        <taxon>Embryophyta</taxon>
        <taxon>Tracheophyta</taxon>
        <taxon>Spermatophyta</taxon>
        <taxon>Magnoliopsida</taxon>
        <taxon>eudicotyledons</taxon>
        <taxon>Gunneridae</taxon>
        <taxon>Pentapetalae</taxon>
        <taxon>asterids</taxon>
        <taxon>campanulids</taxon>
        <taxon>Asterales</taxon>
        <taxon>Asteraceae</taxon>
        <taxon>Asteroideae</taxon>
        <taxon>Anthemideae</taxon>
        <taxon>Artemisiinae</taxon>
        <taxon>Artemisia</taxon>
    </lineage>
</organism>
<accession>A0A2U1PU16</accession>
<keyword evidence="2" id="KW-0677">Repeat</keyword>
<evidence type="ECO:0000256" key="1">
    <source>
        <dbReference type="ARBA" id="ARBA00022723"/>
    </source>
</evidence>
<dbReference type="AlphaFoldDB" id="A0A2U1PU16"/>
<evidence type="ECO:0000256" key="2">
    <source>
        <dbReference type="ARBA" id="ARBA00022737"/>
    </source>
</evidence>
<dbReference type="Pfam" id="PF03107">
    <property type="entry name" value="C1_2"/>
    <property type="match status" value="6"/>
</dbReference>
<dbReference type="OrthoDB" id="938199at2759"/>
<dbReference type="InterPro" id="IPR002219">
    <property type="entry name" value="PKC_DAG/PE"/>
</dbReference>
<dbReference type="InterPro" id="IPR053192">
    <property type="entry name" value="Vacuole_Formation_Reg"/>
</dbReference>
<evidence type="ECO:0000259" key="5">
    <source>
        <dbReference type="PROSITE" id="PS50081"/>
    </source>
</evidence>
<dbReference type="Proteomes" id="UP000245207">
    <property type="component" value="Unassembled WGS sequence"/>
</dbReference>